<comment type="subcellular location">
    <subcellularLocation>
        <location evidence="1">Nucleus</location>
    </subcellularLocation>
</comment>
<evidence type="ECO:0000256" key="3">
    <source>
        <dbReference type="ARBA" id="ARBA00023125"/>
    </source>
</evidence>
<feature type="domain" description="BHLH" evidence="7">
    <location>
        <begin position="73"/>
        <end position="122"/>
    </location>
</feature>
<organism evidence="8 9">
    <name type="scientific">Handroanthus impetiginosus</name>
    <dbReference type="NCBI Taxonomy" id="429701"/>
    <lineage>
        <taxon>Eukaryota</taxon>
        <taxon>Viridiplantae</taxon>
        <taxon>Streptophyta</taxon>
        <taxon>Embryophyta</taxon>
        <taxon>Tracheophyta</taxon>
        <taxon>Spermatophyta</taxon>
        <taxon>Magnoliopsida</taxon>
        <taxon>eudicotyledons</taxon>
        <taxon>Gunneridae</taxon>
        <taxon>Pentapetalae</taxon>
        <taxon>asterids</taxon>
        <taxon>lamiids</taxon>
        <taxon>Lamiales</taxon>
        <taxon>Bignoniaceae</taxon>
        <taxon>Crescentiina</taxon>
        <taxon>Tabebuia alliance</taxon>
        <taxon>Handroanthus</taxon>
    </lineage>
</organism>
<keyword evidence="9" id="KW-1185">Reference proteome</keyword>
<keyword evidence="2" id="KW-0805">Transcription regulation</keyword>
<evidence type="ECO:0000313" key="9">
    <source>
        <dbReference type="Proteomes" id="UP000231279"/>
    </source>
</evidence>
<reference evidence="9" key="1">
    <citation type="journal article" date="2018" name="Gigascience">
        <title>Genome assembly of the Pink Ipe (Handroanthus impetiginosus, Bignoniaceae), a highly valued, ecologically keystone Neotropical timber forest tree.</title>
        <authorList>
            <person name="Silva-Junior O.B."/>
            <person name="Grattapaglia D."/>
            <person name="Novaes E."/>
            <person name="Collevatti R.G."/>
        </authorList>
    </citation>
    <scope>NUCLEOTIDE SEQUENCE [LARGE SCALE GENOMIC DNA]</scope>
    <source>
        <strain evidence="9">cv. UFG-1</strain>
    </source>
</reference>
<dbReference type="AlphaFoldDB" id="A0A2G9H6A1"/>
<dbReference type="SUPFAM" id="SSF47459">
    <property type="entry name" value="HLH, helix-loop-helix DNA-binding domain"/>
    <property type="match status" value="1"/>
</dbReference>
<proteinExistence type="predicted"/>
<dbReference type="Proteomes" id="UP000231279">
    <property type="component" value="Unassembled WGS sequence"/>
</dbReference>
<keyword evidence="4" id="KW-0804">Transcription</keyword>
<protein>
    <recommendedName>
        <fullName evidence="7">BHLH domain-containing protein</fullName>
    </recommendedName>
</protein>
<dbReference type="GO" id="GO:0046983">
    <property type="term" value="F:protein dimerization activity"/>
    <property type="evidence" value="ECO:0007669"/>
    <property type="project" value="InterPro"/>
</dbReference>
<comment type="caution">
    <text evidence="8">The sequence shown here is derived from an EMBL/GenBank/DDBJ whole genome shotgun (WGS) entry which is preliminary data.</text>
</comment>
<evidence type="ECO:0000256" key="2">
    <source>
        <dbReference type="ARBA" id="ARBA00023015"/>
    </source>
</evidence>
<name>A0A2G9H6A1_9LAMI</name>
<dbReference type="InterPro" id="IPR045847">
    <property type="entry name" value="AIG1-like"/>
</dbReference>
<evidence type="ECO:0000313" key="8">
    <source>
        <dbReference type="EMBL" id="PIN13048.1"/>
    </source>
</evidence>
<dbReference type="GO" id="GO:0003700">
    <property type="term" value="F:DNA-binding transcription factor activity"/>
    <property type="evidence" value="ECO:0007669"/>
    <property type="project" value="InterPro"/>
</dbReference>
<dbReference type="GO" id="GO:0003677">
    <property type="term" value="F:DNA binding"/>
    <property type="evidence" value="ECO:0007669"/>
    <property type="project" value="UniProtKB-KW"/>
</dbReference>
<dbReference type="STRING" id="429701.A0A2G9H6A1"/>
<evidence type="ECO:0000256" key="5">
    <source>
        <dbReference type="ARBA" id="ARBA00023242"/>
    </source>
</evidence>
<sequence>MYFENPYSLNFESDWGDLLNQSSQNVSGRTENWGSGSKPVKESLVLDGEKGELEETSGRMGKKSGASETKMIAALKSHSEAERRRRERINAHLMTLRGLVPNNEKMDKATLLAEVINQVKQLKATATQANEGLHIPMDADEVEVEILKNNEDDGSFLLRASLCCNYKPDLMYDLKQAINDLPVQVLKCELSTLGGRLKSVFLITTREGDSDSVAGQELIVSSVRMALSNILDKVTASAEYDQELFYPQKRRRLSCFDAS</sequence>
<gene>
    <name evidence="8" type="ORF">CDL12_14331</name>
</gene>
<dbReference type="GO" id="GO:0005634">
    <property type="term" value="C:nucleus"/>
    <property type="evidence" value="ECO:0007669"/>
    <property type="project" value="UniProtKB-SubCell"/>
</dbReference>
<keyword evidence="3" id="KW-0238">DNA-binding</keyword>
<evidence type="ECO:0000256" key="6">
    <source>
        <dbReference type="SAM" id="MobiDB-lite"/>
    </source>
</evidence>
<feature type="region of interest" description="Disordered" evidence="6">
    <location>
        <begin position="22"/>
        <end position="66"/>
    </location>
</feature>
<dbReference type="PROSITE" id="PS50888">
    <property type="entry name" value="BHLH"/>
    <property type="match status" value="1"/>
</dbReference>
<dbReference type="PANTHER" id="PTHR45844">
    <property type="entry name" value="TRANSCRIPTION FACTOR BHLH30"/>
    <property type="match status" value="1"/>
</dbReference>
<dbReference type="InterPro" id="IPR011598">
    <property type="entry name" value="bHLH_dom"/>
</dbReference>
<dbReference type="SMART" id="SM00353">
    <property type="entry name" value="HLH"/>
    <property type="match status" value="1"/>
</dbReference>
<dbReference type="PANTHER" id="PTHR45844:SF9">
    <property type="entry name" value="OS09G0463900 PROTEIN"/>
    <property type="match status" value="1"/>
</dbReference>
<evidence type="ECO:0000259" key="7">
    <source>
        <dbReference type="PROSITE" id="PS50888"/>
    </source>
</evidence>
<evidence type="ECO:0000256" key="1">
    <source>
        <dbReference type="ARBA" id="ARBA00004123"/>
    </source>
</evidence>
<dbReference type="Pfam" id="PF00010">
    <property type="entry name" value="HLH"/>
    <property type="match status" value="1"/>
</dbReference>
<feature type="compositionally biased region" description="Basic and acidic residues" evidence="6">
    <location>
        <begin position="47"/>
        <end position="57"/>
    </location>
</feature>
<feature type="compositionally biased region" description="Polar residues" evidence="6">
    <location>
        <begin position="22"/>
        <end position="35"/>
    </location>
</feature>
<dbReference type="Gene3D" id="4.10.280.10">
    <property type="entry name" value="Helix-loop-helix DNA-binding domain"/>
    <property type="match status" value="1"/>
</dbReference>
<dbReference type="EMBL" id="NKXS01002561">
    <property type="protein sequence ID" value="PIN13048.1"/>
    <property type="molecule type" value="Genomic_DNA"/>
</dbReference>
<dbReference type="OrthoDB" id="71302at2759"/>
<dbReference type="InterPro" id="IPR036638">
    <property type="entry name" value="HLH_DNA-bd_sf"/>
</dbReference>
<accession>A0A2G9H6A1</accession>
<keyword evidence="5" id="KW-0539">Nucleus</keyword>
<dbReference type="CDD" id="cd04873">
    <property type="entry name" value="ACT_UUR-ACR-like"/>
    <property type="match status" value="1"/>
</dbReference>
<evidence type="ECO:0000256" key="4">
    <source>
        <dbReference type="ARBA" id="ARBA00023163"/>
    </source>
</evidence>